<reference evidence="3" key="1">
    <citation type="submission" date="2019-07" db="EMBL/GenBank/DDBJ databases">
        <title>Shewanella sp. YLB-08 draft genomic sequence.</title>
        <authorList>
            <person name="Yu L."/>
        </authorList>
    </citation>
    <scope>NUCLEOTIDE SEQUENCE [LARGE SCALE GENOMIC DNA]</scope>
    <source>
        <strain evidence="3">JCM 20706</strain>
    </source>
</reference>
<dbReference type="Gene3D" id="3.10.450.50">
    <property type="match status" value="1"/>
</dbReference>
<protein>
    <submittedName>
        <fullName evidence="2">Nuclear transport factor 2 family protein</fullName>
    </submittedName>
</protein>
<feature type="domain" description="SnoaL-like" evidence="1">
    <location>
        <begin position="14"/>
        <end position="112"/>
    </location>
</feature>
<sequence length="143" mass="16581">MVHALWLQNFISVYRELGVNNLTSLDQIYHPDIEFRDPLHQVNGLDALLDYFDSLYTHLEHCDFSIDKVFSCDNQAALYWTMSFCHPKLNQGSEIVVEGHSYLVEQDNKVIKHRDYLDVGAMLYEHIPLLGSVVKTVKRRAAK</sequence>
<evidence type="ECO:0000313" key="2">
    <source>
        <dbReference type="EMBL" id="TRY11650.1"/>
    </source>
</evidence>
<dbReference type="RefSeq" id="WP_144042581.1">
    <property type="nucleotide sequence ID" value="NZ_BMPL01000048.1"/>
</dbReference>
<comment type="caution">
    <text evidence="2">The sequence shown here is derived from an EMBL/GenBank/DDBJ whole genome shotgun (WGS) entry which is preliminary data.</text>
</comment>
<name>A0A553JGS8_SHEHA</name>
<accession>A0A553JGS8</accession>
<keyword evidence="3" id="KW-1185">Reference proteome</keyword>
<dbReference type="EMBL" id="VKGK01000045">
    <property type="protein sequence ID" value="TRY11650.1"/>
    <property type="molecule type" value="Genomic_DNA"/>
</dbReference>
<dbReference type="SUPFAM" id="SSF54427">
    <property type="entry name" value="NTF2-like"/>
    <property type="match status" value="1"/>
</dbReference>
<gene>
    <name evidence="2" type="ORF">FN961_23495</name>
</gene>
<dbReference type="InterPro" id="IPR032710">
    <property type="entry name" value="NTF2-like_dom_sf"/>
</dbReference>
<organism evidence="2 3">
    <name type="scientific">Shewanella hanedai</name>
    <name type="common">Alteromonas hanedai</name>
    <dbReference type="NCBI Taxonomy" id="25"/>
    <lineage>
        <taxon>Bacteria</taxon>
        <taxon>Pseudomonadati</taxon>
        <taxon>Pseudomonadota</taxon>
        <taxon>Gammaproteobacteria</taxon>
        <taxon>Alteromonadales</taxon>
        <taxon>Shewanellaceae</taxon>
        <taxon>Shewanella</taxon>
    </lineage>
</organism>
<dbReference type="OrthoDB" id="1115105at2"/>
<dbReference type="Pfam" id="PF12680">
    <property type="entry name" value="SnoaL_2"/>
    <property type="match status" value="1"/>
</dbReference>
<proteinExistence type="predicted"/>
<dbReference type="InterPro" id="IPR037401">
    <property type="entry name" value="SnoaL-like"/>
</dbReference>
<dbReference type="Proteomes" id="UP000318126">
    <property type="component" value="Unassembled WGS sequence"/>
</dbReference>
<dbReference type="AlphaFoldDB" id="A0A553JGS8"/>
<evidence type="ECO:0000259" key="1">
    <source>
        <dbReference type="Pfam" id="PF12680"/>
    </source>
</evidence>
<evidence type="ECO:0000313" key="3">
    <source>
        <dbReference type="Proteomes" id="UP000318126"/>
    </source>
</evidence>